<sequence length="75" mass="8082">MVTSVDPAAPRRRRCSRRGTAWSPRRPARARAWSPGDEVEPIPLRVEPGNAPATALHLRHGFVAAPGGVLVRVPA</sequence>
<dbReference type="RefSeq" id="WP_204843900.1">
    <property type="nucleotide sequence ID" value="NZ_JAFBCL010000001.1"/>
</dbReference>
<dbReference type="EMBL" id="JAFBCL010000001">
    <property type="protein sequence ID" value="MBM7813248.1"/>
    <property type="molecule type" value="Genomic_DNA"/>
</dbReference>
<gene>
    <name evidence="2" type="ORF">JOE68_004113</name>
</gene>
<reference evidence="2 3" key="1">
    <citation type="submission" date="2021-01" db="EMBL/GenBank/DDBJ databases">
        <title>Sequencing the genomes of 1000 actinobacteria strains.</title>
        <authorList>
            <person name="Klenk H.-P."/>
        </authorList>
    </citation>
    <scope>NUCLEOTIDE SEQUENCE [LARGE SCALE GENOMIC DNA]</scope>
    <source>
        <strain evidence="2 3">DSM 44581</strain>
    </source>
</reference>
<dbReference type="Proteomes" id="UP001195724">
    <property type="component" value="Unassembled WGS sequence"/>
</dbReference>
<protein>
    <submittedName>
        <fullName evidence="2">Uncharacterized protein</fullName>
    </submittedName>
</protein>
<proteinExistence type="predicted"/>
<organism evidence="2 3">
    <name type="scientific">Saccharothrix algeriensis</name>
    <dbReference type="NCBI Taxonomy" id="173560"/>
    <lineage>
        <taxon>Bacteria</taxon>
        <taxon>Bacillati</taxon>
        <taxon>Actinomycetota</taxon>
        <taxon>Actinomycetes</taxon>
        <taxon>Pseudonocardiales</taxon>
        <taxon>Pseudonocardiaceae</taxon>
        <taxon>Saccharothrix</taxon>
    </lineage>
</organism>
<feature type="region of interest" description="Disordered" evidence="1">
    <location>
        <begin position="1"/>
        <end position="35"/>
    </location>
</feature>
<accession>A0ABS2SD64</accession>
<evidence type="ECO:0000256" key="1">
    <source>
        <dbReference type="SAM" id="MobiDB-lite"/>
    </source>
</evidence>
<keyword evidence="3" id="KW-1185">Reference proteome</keyword>
<evidence type="ECO:0000313" key="3">
    <source>
        <dbReference type="Proteomes" id="UP001195724"/>
    </source>
</evidence>
<feature type="compositionally biased region" description="Low complexity" evidence="1">
    <location>
        <begin position="21"/>
        <end position="35"/>
    </location>
</feature>
<name>A0ABS2SD64_9PSEU</name>
<comment type="caution">
    <text evidence="2">The sequence shown here is derived from an EMBL/GenBank/DDBJ whole genome shotgun (WGS) entry which is preliminary data.</text>
</comment>
<evidence type="ECO:0000313" key="2">
    <source>
        <dbReference type="EMBL" id="MBM7813248.1"/>
    </source>
</evidence>